<reference evidence="2" key="1">
    <citation type="journal article" date="2021" name="Proc. Natl. Acad. Sci. U.S.A.">
        <title>A Catalog of Tens of Thousands of Viruses from Human Metagenomes Reveals Hidden Associations with Chronic Diseases.</title>
        <authorList>
            <person name="Tisza M.J."/>
            <person name="Buck C.B."/>
        </authorList>
    </citation>
    <scope>NUCLEOTIDE SEQUENCE</scope>
    <source>
        <strain evidence="2">Ctm8l1</strain>
    </source>
</reference>
<dbReference type="Pfam" id="PF20612">
    <property type="entry name" value="SHOCT_2"/>
    <property type="match status" value="1"/>
</dbReference>
<evidence type="ECO:0000259" key="1">
    <source>
        <dbReference type="Pfam" id="PF20612"/>
    </source>
</evidence>
<proteinExistence type="predicted"/>
<dbReference type="InterPro" id="IPR046749">
    <property type="entry name" value="SHOCT_2"/>
</dbReference>
<protein>
    <submittedName>
        <fullName evidence="2">Short C-terminal domain</fullName>
    </submittedName>
</protein>
<dbReference type="EMBL" id="BK032739">
    <property type="protein sequence ID" value="DAF57826.1"/>
    <property type="molecule type" value="Genomic_DNA"/>
</dbReference>
<sequence length="64" mass="7362">MSVNNERFRSEMNYLTALSIAKSLRKQGLLTKEEYAVIDTNLRAEFEPTLGTLLSENDLIIPRF</sequence>
<feature type="domain" description="SHOCT-like" evidence="1">
    <location>
        <begin position="4"/>
        <end position="54"/>
    </location>
</feature>
<accession>A0A8S5T4X7</accession>
<name>A0A8S5T4X7_9CAUD</name>
<evidence type="ECO:0000313" key="2">
    <source>
        <dbReference type="EMBL" id="DAF57826.1"/>
    </source>
</evidence>
<organism evidence="2">
    <name type="scientific">Siphoviridae sp. ctm8l1</name>
    <dbReference type="NCBI Taxonomy" id="2827930"/>
    <lineage>
        <taxon>Viruses</taxon>
        <taxon>Duplodnaviria</taxon>
        <taxon>Heunggongvirae</taxon>
        <taxon>Uroviricota</taxon>
        <taxon>Caudoviricetes</taxon>
    </lineage>
</organism>